<feature type="transmembrane region" description="Helical" evidence="12">
    <location>
        <begin position="340"/>
        <end position="361"/>
    </location>
</feature>
<evidence type="ECO:0000259" key="13">
    <source>
        <dbReference type="Pfam" id="PF01435"/>
    </source>
</evidence>
<dbReference type="Proteomes" id="UP001180531">
    <property type="component" value="Unassembled WGS sequence"/>
</dbReference>
<dbReference type="EC" id="3.4.24.-" evidence="14"/>
<evidence type="ECO:0000256" key="3">
    <source>
        <dbReference type="ARBA" id="ARBA00022670"/>
    </source>
</evidence>
<proteinExistence type="predicted"/>
<feature type="transmembrane region" description="Helical" evidence="12">
    <location>
        <begin position="763"/>
        <end position="783"/>
    </location>
</feature>
<feature type="transmembrane region" description="Helical" evidence="12">
    <location>
        <begin position="480"/>
        <end position="496"/>
    </location>
</feature>
<keyword evidence="10 12" id="KW-0472">Membrane</keyword>
<keyword evidence="3" id="KW-0645">Protease</keyword>
<feature type="transmembrane region" description="Helical" evidence="12">
    <location>
        <begin position="256"/>
        <end position="274"/>
    </location>
</feature>
<evidence type="ECO:0000256" key="6">
    <source>
        <dbReference type="ARBA" id="ARBA00022801"/>
    </source>
</evidence>
<evidence type="ECO:0000256" key="10">
    <source>
        <dbReference type="ARBA" id="ARBA00023136"/>
    </source>
</evidence>
<keyword evidence="7" id="KW-0862">Zinc</keyword>
<evidence type="ECO:0000256" key="12">
    <source>
        <dbReference type="SAM" id="Phobius"/>
    </source>
</evidence>
<evidence type="ECO:0000256" key="5">
    <source>
        <dbReference type="ARBA" id="ARBA00022723"/>
    </source>
</evidence>
<feature type="domain" description="Peptidase M48" evidence="13">
    <location>
        <begin position="139"/>
        <end position="338"/>
    </location>
</feature>
<comment type="cofactor">
    <cofactor evidence="1">
        <name>Zn(2+)</name>
        <dbReference type="ChEBI" id="CHEBI:29105"/>
    </cofactor>
</comment>
<dbReference type="InterPro" id="IPR001915">
    <property type="entry name" value="Peptidase_M48"/>
</dbReference>
<feature type="transmembrane region" description="Helical" evidence="12">
    <location>
        <begin position="381"/>
        <end position="405"/>
    </location>
</feature>
<evidence type="ECO:0000256" key="11">
    <source>
        <dbReference type="SAM" id="MobiDB-lite"/>
    </source>
</evidence>
<feature type="transmembrane region" description="Helical" evidence="12">
    <location>
        <begin position="599"/>
        <end position="621"/>
    </location>
</feature>
<dbReference type="PANTHER" id="PTHR43221">
    <property type="entry name" value="PROTEASE HTPX"/>
    <property type="match status" value="1"/>
</dbReference>
<feature type="transmembrane region" description="Helical" evidence="12">
    <location>
        <begin position="94"/>
        <end position="114"/>
    </location>
</feature>
<feature type="transmembrane region" description="Helical" evidence="12">
    <location>
        <begin position="717"/>
        <end position="742"/>
    </location>
</feature>
<feature type="transmembrane region" description="Helical" evidence="12">
    <location>
        <begin position="633"/>
        <end position="658"/>
    </location>
</feature>
<evidence type="ECO:0000256" key="9">
    <source>
        <dbReference type="ARBA" id="ARBA00023049"/>
    </source>
</evidence>
<comment type="caution">
    <text evidence="14">The sequence shown here is derived from an EMBL/GenBank/DDBJ whole genome shotgun (WGS) entry which is preliminary data.</text>
</comment>
<name>A0ABU2SVX7_9ACTN</name>
<keyword evidence="9 14" id="KW-0482">Metalloprotease</keyword>
<dbReference type="EMBL" id="JAVRFI010000027">
    <property type="protein sequence ID" value="MDT0453152.1"/>
    <property type="molecule type" value="Genomic_DNA"/>
</dbReference>
<evidence type="ECO:0000313" key="14">
    <source>
        <dbReference type="EMBL" id="MDT0453152.1"/>
    </source>
</evidence>
<feature type="transmembrane region" description="Helical" evidence="12">
    <location>
        <begin position="445"/>
        <end position="468"/>
    </location>
</feature>
<accession>A0ABU2SVX7</accession>
<dbReference type="GO" id="GO:0008237">
    <property type="term" value="F:metallopeptidase activity"/>
    <property type="evidence" value="ECO:0007669"/>
    <property type="project" value="UniProtKB-KW"/>
</dbReference>
<dbReference type="PANTHER" id="PTHR43221:SF2">
    <property type="entry name" value="PROTEASE HTPX HOMOLOG"/>
    <property type="match status" value="1"/>
</dbReference>
<feature type="compositionally biased region" description="Basic and acidic residues" evidence="11">
    <location>
        <begin position="787"/>
        <end position="796"/>
    </location>
</feature>
<keyword evidence="4 12" id="KW-0812">Transmembrane</keyword>
<organism evidence="14 15">
    <name type="scientific">Streptomyces hesseae</name>
    <dbReference type="NCBI Taxonomy" id="3075519"/>
    <lineage>
        <taxon>Bacteria</taxon>
        <taxon>Bacillati</taxon>
        <taxon>Actinomycetota</taxon>
        <taxon>Actinomycetes</taxon>
        <taxon>Kitasatosporales</taxon>
        <taxon>Streptomycetaceae</taxon>
        <taxon>Streptomyces</taxon>
    </lineage>
</organism>
<evidence type="ECO:0000256" key="7">
    <source>
        <dbReference type="ARBA" id="ARBA00022833"/>
    </source>
</evidence>
<gene>
    <name evidence="14" type="ORF">RM609_29325</name>
</gene>
<evidence type="ECO:0000256" key="1">
    <source>
        <dbReference type="ARBA" id="ARBA00001947"/>
    </source>
</evidence>
<keyword evidence="6 14" id="KW-0378">Hydrolase</keyword>
<evidence type="ECO:0000313" key="15">
    <source>
        <dbReference type="Proteomes" id="UP001180531"/>
    </source>
</evidence>
<dbReference type="RefSeq" id="WP_311614768.1">
    <property type="nucleotide sequence ID" value="NZ_JAVRFI010000027.1"/>
</dbReference>
<dbReference type="Gene3D" id="3.30.2010.10">
    <property type="entry name" value="Metalloproteases ('zincins'), catalytic domain"/>
    <property type="match status" value="1"/>
</dbReference>
<keyword evidence="15" id="KW-1185">Reference proteome</keyword>
<feature type="region of interest" description="Disordered" evidence="11">
    <location>
        <begin position="787"/>
        <end position="818"/>
    </location>
</feature>
<reference evidence="14" key="1">
    <citation type="submission" date="2024-05" db="EMBL/GenBank/DDBJ databases">
        <title>30 novel species of actinomycetes from the DSMZ collection.</title>
        <authorList>
            <person name="Nouioui I."/>
        </authorList>
    </citation>
    <scope>NUCLEOTIDE SEQUENCE</scope>
    <source>
        <strain evidence="14">DSM 40473</strain>
    </source>
</reference>
<feature type="transmembrane region" description="Helical" evidence="12">
    <location>
        <begin position="417"/>
        <end position="439"/>
    </location>
</feature>
<keyword evidence="5" id="KW-0479">Metal-binding</keyword>
<sequence length="952" mass="100830">MTTTPPRIRVDERVMGAGTTVRFVLLMVLLLVSCWNVMGGITRRAALRTGFDHFGCLFAAGGDPFGGDVARDVVATSLQGPAYQACLDRYEPPLAWWVTLSWPVLLVVVAWALFRGVPAWRTRRGRVVPLAAVDPDGGILRLVEELATVAGLTRVPRVVVDPAAASTGAVVLGSDRRPTVCLHGGLLARRHTDPGGFRAVLLHELAHIRNRDVTLTYVTLAVWWAFVAVVLVPALAVHIRSALAIAPKFQAVQVPSAVRGFGLLGLLVVLVYLARADVLRSREIYADRAAVRWGADPRGWVVATTGPPPGTWRRAAGSVAELWRTHPRWDLRRKSLDDPVVLFGVQALPLFLTGAAATLINSQASEEASAVNAQWADHVRVLASAALIVGVLGIALWRGVAHAVLTSRRVPSGVRAGLWLGAGMAVGELVVNDVTSFTWLPARPWVLVLVVLAGGAFAWWATQCAYLWVRVWPGRTIRPAMLLGLAAMCLVLSAWFEWWQASGKLYAAGAPFDTGGFIQSSGLASIADTYRSLPAKVLVELSTVAGRSLVLPAVAALWVVPLLAWAIGPSGTPPTWMRDAIGGGAVAARGEGVPPLRRVLLAVLLGAASACAALVGAMAFLHDRRATEDLPAFVVTYCGWLLVALGTAAAMAAVAASAPARRYRLLVALVAAEAAVLAGCAATFTLASFDGCVQPLNTLVHTCGWHPGVPWPLFQLLLGPALLLGAVVAVVVAVAVSAAGTVRRRPASRDAAVRRAVPPARRAVAVGLLCAVAVGATVAAGIFRSEGSQDRDDRAHGRPPAVFPGRGEAAGGSAGPPVSARTREIQVLSWYTYGGEELLRKRFIPGTTGFFDLLTKGRGEVSGSRVRPFCEDFARIARDADAFFRVPDARAEALWKGFAAGVEKTSRTCGQAVDQSNGRLLEQTMDELVGAARLAQAVTARVKVTAEEGDIR</sequence>
<protein>
    <submittedName>
        <fullName evidence="14">M48 family metalloprotease</fullName>
        <ecNumber evidence="14">3.4.24.-</ecNumber>
    </submittedName>
</protein>
<dbReference type="Pfam" id="PF01435">
    <property type="entry name" value="Peptidase_M48"/>
    <property type="match status" value="1"/>
</dbReference>
<keyword evidence="2" id="KW-1003">Cell membrane</keyword>
<keyword evidence="8 12" id="KW-1133">Transmembrane helix</keyword>
<evidence type="ECO:0000256" key="4">
    <source>
        <dbReference type="ARBA" id="ARBA00022692"/>
    </source>
</evidence>
<feature type="transmembrane region" description="Helical" evidence="12">
    <location>
        <begin position="21"/>
        <end position="38"/>
    </location>
</feature>
<feature type="transmembrane region" description="Helical" evidence="12">
    <location>
        <begin position="549"/>
        <end position="568"/>
    </location>
</feature>
<feature type="transmembrane region" description="Helical" evidence="12">
    <location>
        <begin position="215"/>
        <end position="236"/>
    </location>
</feature>
<evidence type="ECO:0000256" key="8">
    <source>
        <dbReference type="ARBA" id="ARBA00022989"/>
    </source>
</evidence>
<feature type="transmembrane region" description="Helical" evidence="12">
    <location>
        <begin position="665"/>
        <end position="689"/>
    </location>
</feature>
<dbReference type="InterPro" id="IPR050083">
    <property type="entry name" value="HtpX_protease"/>
</dbReference>
<dbReference type="PROSITE" id="PS51257">
    <property type="entry name" value="PROKAR_LIPOPROTEIN"/>
    <property type="match status" value="1"/>
</dbReference>
<evidence type="ECO:0000256" key="2">
    <source>
        <dbReference type="ARBA" id="ARBA00022475"/>
    </source>
</evidence>